<dbReference type="EMBL" id="JAEEGC010000045">
    <property type="protein sequence ID" value="MBV7273447.1"/>
    <property type="molecule type" value="Genomic_DNA"/>
</dbReference>
<evidence type="ECO:0000256" key="1">
    <source>
        <dbReference type="ARBA" id="ARBA00022857"/>
    </source>
</evidence>
<dbReference type="GO" id="GO:0005737">
    <property type="term" value="C:cytoplasm"/>
    <property type="evidence" value="ECO:0007669"/>
    <property type="project" value="TreeGrafter"/>
</dbReference>
<evidence type="ECO:0000256" key="3">
    <source>
        <dbReference type="RuleBase" id="RU362068"/>
    </source>
</evidence>
<dbReference type="Pfam" id="PF02558">
    <property type="entry name" value="ApbA"/>
    <property type="match status" value="1"/>
</dbReference>
<dbReference type="InterPro" id="IPR051402">
    <property type="entry name" value="KPR-Related"/>
</dbReference>
<name>A0A949TQB3_9CLOT</name>
<dbReference type="EC" id="1.1.1.169" evidence="3"/>
<reference evidence="6" key="1">
    <citation type="submission" date="2020-12" db="EMBL/GenBank/DDBJ databases">
        <title>Clostridium thailandense sp. nov., a novel acetogenic bacterium isolated from peat land soil in Thailand.</title>
        <authorList>
            <person name="Chaikitkaew S."/>
            <person name="Birkeland N.K."/>
        </authorList>
    </citation>
    <scope>NUCLEOTIDE SEQUENCE</scope>
    <source>
        <strain evidence="6">PL3</strain>
    </source>
</reference>
<evidence type="ECO:0000259" key="5">
    <source>
        <dbReference type="Pfam" id="PF08546"/>
    </source>
</evidence>
<keyword evidence="2 3" id="KW-0560">Oxidoreductase</keyword>
<dbReference type="AlphaFoldDB" id="A0A949TQB3"/>
<keyword evidence="1 3" id="KW-0521">NADP</keyword>
<comment type="caution">
    <text evidence="6">The sequence shown here is derived from an EMBL/GenBank/DDBJ whole genome shotgun (WGS) entry which is preliminary data.</text>
</comment>
<dbReference type="RefSeq" id="WP_218320515.1">
    <property type="nucleotide sequence ID" value="NZ_JAEEGC010000045.1"/>
</dbReference>
<dbReference type="InterPro" id="IPR013332">
    <property type="entry name" value="KPR_N"/>
</dbReference>
<evidence type="ECO:0000256" key="2">
    <source>
        <dbReference type="ARBA" id="ARBA00023002"/>
    </source>
</evidence>
<gene>
    <name evidence="6" type="ORF">I6U48_11060</name>
</gene>
<dbReference type="Proteomes" id="UP000694308">
    <property type="component" value="Unassembled WGS sequence"/>
</dbReference>
<dbReference type="NCBIfam" id="TIGR00745">
    <property type="entry name" value="apbA_panE"/>
    <property type="match status" value="1"/>
</dbReference>
<accession>A0A949TQB3</accession>
<organism evidence="6 7">
    <name type="scientific">Clostridium thailandense</name>
    <dbReference type="NCBI Taxonomy" id="2794346"/>
    <lineage>
        <taxon>Bacteria</taxon>
        <taxon>Bacillati</taxon>
        <taxon>Bacillota</taxon>
        <taxon>Clostridia</taxon>
        <taxon>Eubacteriales</taxon>
        <taxon>Clostridiaceae</taxon>
        <taxon>Clostridium</taxon>
    </lineage>
</organism>
<dbReference type="InterPro" id="IPR003710">
    <property type="entry name" value="ApbA"/>
</dbReference>
<comment type="pathway">
    <text evidence="3">Cofactor biosynthesis; (R)-pantothenate biosynthesis; (R)-pantoate from 3-methyl-2-oxobutanoate: step 2/2.</text>
</comment>
<feature type="domain" description="Ketopantoate reductase C-terminal" evidence="5">
    <location>
        <begin position="181"/>
        <end position="297"/>
    </location>
</feature>
<evidence type="ECO:0000313" key="7">
    <source>
        <dbReference type="Proteomes" id="UP000694308"/>
    </source>
</evidence>
<evidence type="ECO:0000313" key="6">
    <source>
        <dbReference type="EMBL" id="MBV7273447.1"/>
    </source>
</evidence>
<dbReference type="GO" id="GO:0008677">
    <property type="term" value="F:2-dehydropantoate 2-reductase activity"/>
    <property type="evidence" value="ECO:0007669"/>
    <property type="project" value="UniProtKB-EC"/>
</dbReference>
<protein>
    <recommendedName>
        <fullName evidence="3">2-dehydropantoate 2-reductase</fullName>
        <ecNumber evidence="3">1.1.1.169</ecNumber>
    </recommendedName>
    <alternativeName>
        <fullName evidence="3">Ketopantoate reductase</fullName>
    </alternativeName>
</protein>
<keyword evidence="7" id="KW-1185">Reference proteome</keyword>
<dbReference type="Pfam" id="PF08546">
    <property type="entry name" value="ApbA_C"/>
    <property type="match status" value="1"/>
</dbReference>
<feature type="domain" description="Ketopantoate reductase N-terminal" evidence="4">
    <location>
        <begin position="3"/>
        <end position="151"/>
    </location>
</feature>
<proteinExistence type="inferred from homology"/>
<dbReference type="PANTHER" id="PTHR21708:SF26">
    <property type="entry name" value="2-DEHYDROPANTOATE 2-REDUCTASE"/>
    <property type="match status" value="1"/>
</dbReference>
<sequence length="307" mass="33747">MKYLILGTGGTGGCIGGFLANNAKNVTFIARGAHLEAIKEKGLVVHSFENGEIELKNVKAHSGDEEFEKVDVIFVCVKGYSMNEAIPVIRKAAHKNTIVIPILNTLSAGEKLGAALPDIIVLDGCIYISAYISAPGEITQGIKIFRLVFGPRENTKVDMNLLKKIQEDLAKSSIDGVLTDNIKCEIFKKFSFTSAYASTGAYYDVVAGEIKKEGKYREMFIALIKELQKVAEALNVKLSDSFIRDNLDILDGLTSDTTASLQKDIKAGKKDERDELIFDVVRIAHNYGVEVPNYSKISRNFGYEHDV</sequence>
<dbReference type="PANTHER" id="PTHR21708">
    <property type="entry name" value="PROBABLE 2-DEHYDROPANTOATE 2-REDUCTASE"/>
    <property type="match status" value="1"/>
</dbReference>
<comment type="catalytic activity">
    <reaction evidence="3">
        <text>(R)-pantoate + NADP(+) = 2-dehydropantoate + NADPH + H(+)</text>
        <dbReference type="Rhea" id="RHEA:16233"/>
        <dbReference type="ChEBI" id="CHEBI:11561"/>
        <dbReference type="ChEBI" id="CHEBI:15378"/>
        <dbReference type="ChEBI" id="CHEBI:15980"/>
        <dbReference type="ChEBI" id="CHEBI:57783"/>
        <dbReference type="ChEBI" id="CHEBI:58349"/>
        <dbReference type="EC" id="1.1.1.169"/>
    </reaction>
</comment>
<dbReference type="InterPro" id="IPR013752">
    <property type="entry name" value="KPA_reductase"/>
</dbReference>
<comment type="similarity">
    <text evidence="3">Belongs to the ketopantoate reductase family.</text>
</comment>
<dbReference type="GO" id="GO:0015940">
    <property type="term" value="P:pantothenate biosynthetic process"/>
    <property type="evidence" value="ECO:0007669"/>
    <property type="project" value="UniProtKB-KW"/>
</dbReference>
<evidence type="ECO:0000259" key="4">
    <source>
        <dbReference type="Pfam" id="PF02558"/>
    </source>
</evidence>
<keyword evidence="3" id="KW-0566">Pantothenate biosynthesis</keyword>
<comment type="function">
    <text evidence="3">Catalyzes the NADPH-dependent reduction of ketopantoate into pantoic acid.</text>
</comment>